<accession>A0A124G6Q0</accession>
<dbReference type="OrthoDB" id="9771212at2"/>
<name>A0A124G6Q0_CHLLI</name>
<dbReference type="InterPro" id="IPR014998">
    <property type="entry name" value="DUF1848"/>
</dbReference>
<proteinExistence type="predicted"/>
<dbReference type="EMBL" id="LMBR01000250">
    <property type="protein sequence ID" value="KUL20290.1"/>
    <property type="molecule type" value="Genomic_DNA"/>
</dbReference>
<comment type="caution">
    <text evidence="1">The sequence shown here is derived from an EMBL/GenBank/DDBJ whole genome shotgun (WGS) entry which is preliminary data.</text>
</comment>
<evidence type="ECO:0000313" key="2">
    <source>
        <dbReference type="Proteomes" id="UP000053937"/>
    </source>
</evidence>
<sequence length="312" mass="35470">MIVSASRRTDIPAFYGQWLLNRLKAGEVLVRNPMQSKQVSRIILAPEHIDALVFWTKNPEPFLALLPEIDSMGYFFYFLFTLTPYDFRLEPAVPRREERIEVFRKLSSLVGRERVVWRYDPVILTETMDAAWHASSFALLAEALDGYTERCIISFLDDYRKIRNRMRDIGYFIPGVDEMEELAVRFSGTAGKHGIGLYTCGHDIDLSHCGIMHSHCVDNELIGRISGRRLIGIRKDRGQRKACGCAESRDIGSYDTCMHGCRYCYAVSNRAASGTAALYDPSSPMLCDSIRDDDPVASHQVRKRMAADLLLL</sequence>
<dbReference type="RefSeq" id="WP_059139720.1">
    <property type="nucleotide sequence ID" value="NZ_LMBR01000250.1"/>
</dbReference>
<dbReference type="AlphaFoldDB" id="A0A124G6Q0"/>
<gene>
    <name evidence="1" type="ORF">ASB62_09915</name>
</gene>
<dbReference type="Pfam" id="PF08902">
    <property type="entry name" value="DUF1848"/>
    <property type="match status" value="1"/>
</dbReference>
<organism evidence="1 2">
    <name type="scientific">Chlorobium limicola</name>
    <dbReference type="NCBI Taxonomy" id="1092"/>
    <lineage>
        <taxon>Bacteria</taxon>
        <taxon>Pseudomonadati</taxon>
        <taxon>Chlorobiota</taxon>
        <taxon>Chlorobiia</taxon>
        <taxon>Chlorobiales</taxon>
        <taxon>Chlorobiaceae</taxon>
        <taxon>Chlorobium/Pelodictyon group</taxon>
        <taxon>Chlorobium</taxon>
    </lineage>
</organism>
<dbReference type="Proteomes" id="UP000053937">
    <property type="component" value="Unassembled WGS sequence"/>
</dbReference>
<keyword evidence="2" id="KW-1185">Reference proteome</keyword>
<reference evidence="1 2" key="1">
    <citation type="submission" date="2015-10" db="EMBL/GenBank/DDBJ databases">
        <title>Draft Genome Sequence of Chlorobium limicola strain Frasassi Growing under Artificial Lighting in the Frasassi Cave System.</title>
        <authorList>
            <person name="Mansor M."/>
            <person name="Macalady J."/>
        </authorList>
    </citation>
    <scope>NUCLEOTIDE SEQUENCE [LARGE SCALE GENOMIC DNA]</scope>
    <source>
        <strain evidence="1 2">Frasassi</strain>
    </source>
</reference>
<protein>
    <recommendedName>
        <fullName evidence="3">DUF1848 domain-containing protein</fullName>
    </recommendedName>
</protein>
<evidence type="ECO:0008006" key="3">
    <source>
        <dbReference type="Google" id="ProtNLM"/>
    </source>
</evidence>
<evidence type="ECO:0000313" key="1">
    <source>
        <dbReference type="EMBL" id="KUL20290.1"/>
    </source>
</evidence>